<sequence length="113" mass="12362">MDQGSSSGDRPCSGTTYVISALQIHPRKLSLFCNTVTPSAIWLVFMNPPVHRLAFPPVSPPSTTAAPLSMVTLPPDVQRLDSTRPSRLRVILTNKRSPSSFGRRSIVHGADYF</sequence>
<proteinExistence type="predicted"/>
<evidence type="ECO:0000313" key="1">
    <source>
        <dbReference type="EMBL" id="CAA7270621.1"/>
    </source>
</evidence>
<name>A0A8S0Y0B5_CYCAE</name>
<dbReference type="EMBL" id="CACVBS010000092">
    <property type="protein sequence ID" value="CAA7270621.1"/>
    <property type="molecule type" value="Genomic_DNA"/>
</dbReference>
<comment type="caution">
    <text evidence="1">The sequence shown here is derived from an EMBL/GenBank/DDBJ whole genome shotgun (WGS) entry which is preliminary data.</text>
</comment>
<gene>
    <name evidence="1" type="ORF">AAE3_LOCUS12856</name>
</gene>
<reference evidence="1 2" key="1">
    <citation type="submission" date="2020-01" db="EMBL/GenBank/DDBJ databases">
        <authorList>
            <person name="Gupta K D."/>
        </authorList>
    </citation>
    <scope>NUCLEOTIDE SEQUENCE [LARGE SCALE GENOMIC DNA]</scope>
</reference>
<accession>A0A8S0Y0B5</accession>
<keyword evidence="2" id="KW-1185">Reference proteome</keyword>
<dbReference type="AlphaFoldDB" id="A0A8S0Y0B5"/>
<dbReference type="Proteomes" id="UP000467700">
    <property type="component" value="Unassembled WGS sequence"/>
</dbReference>
<protein>
    <submittedName>
        <fullName evidence="1">Uncharacterized protein</fullName>
    </submittedName>
</protein>
<organism evidence="1 2">
    <name type="scientific">Cyclocybe aegerita</name>
    <name type="common">Black poplar mushroom</name>
    <name type="synonym">Agrocybe aegerita</name>
    <dbReference type="NCBI Taxonomy" id="1973307"/>
    <lineage>
        <taxon>Eukaryota</taxon>
        <taxon>Fungi</taxon>
        <taxon>Dikarya</taxon>
        <taxon>Basidiomycota</taxon>
        <taxon>Agaricomycotina</taxon>
        <taxon>Agaricomycetes</taxon>
        <taxon>Agaricomycetidae</taxon>
        <taxon>Agaricales</taxon>
        <taxon>Agaricineae</taxon>
        <taxon>Bolbitiaceae</taxon>
        <taxon>Cyclocybe</taxon>
    </lineage>
</organism>
<evidence type="ECO:0000313" key="2">
    <source>
        <dbReference type="Proteomes" id="UP000467700"/>
    </source>
</evidence>